<keyword evidence="2" id="KW-1185">Reference proteome</keyword>
<dbReference type="InterPro" id="IPR036397">
    <property type="entry name" value="RNaseH_sf"/>
</dbReference>
<dbReference type="Pfam" id="PF01359">
    <property type="entry name" value="Transposase_1"/>
    <property type="match status" value="1"/>
</dbReference>
<evidence type="ECO:0000313" key="1">
    <source>
        <dbReference type="EMBL" id="UYV84179.1"/>
    </source>
</evidence>
<gene>
    <name evidence="1" type="ORF">LAZ67_X001444</name>
</gene>
<organism evidence="1 2">
    <name type="scientific">Cordylochernes scorpioides</name>
    <dbReference type="NCBI Taxonomy" id="51811"/>
    <lineage>
        <taxon>Eukaryota</taxon>
        <taxon>Metazoa</taxon>
        <taxon>Ecdysozoa</taxon>
        <taxon>Arthropoda</taxon>
        <taxon>Chelicerata</taxon>
        <taxon>Arachnida</taxon>
        <taxon>Pseudoscorpiones</taxon>
        <taxon>Cheliferoidea</taxon>
        <taxon>Chernetidae</taxon>
        <taxon>Cordylochernes</taxon>
    </lineage>
</organism>
<evidence type="ECO:0008006" key="3">
    <source>
        <dbReference type="Google" id="ProtNLM"/>
    </source>
</evidence>
<dbReference type="Gene3D" id="3.30.420.10">
    <property type="entry name" value="Ribonuclease H-like superfamily/Ribonuclease H"/>
    <property type="match status" value="1"/>
</dbReference>
<name>A0ABY6LSE7_9ARAC</name>
<dbReference type="Proteomes" id="UP001235939">
    <property type="component" value="Chromosome X"/>
</dbReference>
<dbReference type="PANTHER" id="PTHR46060:SF1">
    <property type="entry name" value="MARINER MOS1 TRANSPOSASE-LIKE PROTEIN"/>
    <property type="match status" value="1"/>
</dbReference>
<proteinExistence type="predicted"/>
<sequence>MEWKPSNYPCKKNFKCQPSTGKLILTFFWDSQDVVVEHFKERCETINSACYIEPAIRSKRRGLLSKLLSHDNARLHTAAHNVETLHKHNFEVIHHSPYSPVLVKSYFYLFGPFKALRGRICTLDETVEEAMHSWIAVQPKHFL</sequence>
<accession>A0ABY6LSE7</accession>
<reference evidence="1 2" key="1">
    <citation type="submission" date="2022-03" db="EMBL/GenBank/DDBJ databases">
        <title>A chromosomal length assembly of Cordylochernes scorpioides.</title>
        <authorList>
            <person name="Zeh D."/>
            <person name="Zeh J."/>
        </authorList>
    </citation>
    <scope>NUCLEOTIDE SEQUENCE [LARGE SCALE GENOMIC DNA]</scope>
    <source>
        <strain evidence="1">IN4F17</strain>
        <tissue evidence="1">Whole Body</tissue>
    </source>
</reference>
<protein>
    <recommendedName>
        <fullName evidence="3">Transposase</fullName>
    </recommendedName>
</protein>
<dbReference type="InterPro" id="IPR001888">
    <property type="entry name" value="Transposase_1"/>
</dbReference>
<evidence type="ECO:0000313" key="2">
    <source>
        <dbReference type="Proteomes" id="UP001235939"/>
    </source>
</evidence>
<dbReference type="EMBL" id="CP092886">
    <property type="protein sequence ID" value="UYV84179.1"/>
    <property type="molecule type" value="Genomic_DNA"/>
</dbReference>
<dbReference type="InterPro" id="IPR052709">
    <property type="entry name" value="Transposase-MT_Hybrid"/>
</dbReference>
<dbReference type="PANTHER" id="PTHR46060">
    <property type="entry name" value="MARINER MOS1 TRANSPOSASE-LIKE PROTEIN"/>
    <property type="match status" value="1"/>
</dbReference>